<accession>A0ABQ0GFS1</accession>
<evidence type="ECO:0000256" key="1">
    <source>
        <dbReference type="SAM" id="MobiDB-lite"/>
    </source>
</evidence>
<evidence type="ECO:0000256" key="2">
    <source>
        <dbReference type="SAM" id="SignalP"/>
    </source>
</evidence>
<organism evidence="3 4">
    <name type="scientific">Madurella fahalii</name>
    <dbReference type="NCBI Taxonomy" id="1157608"/>
    <lineage>
        <taxon>Eukaryota</taxon>
        <taxon>Fungi</taxon>
        <taxon>Dikarya</taxon>
        <taxon>Ascomycota</taxon>
        <taxon>Pezizomycotina</taxon>
        <taxon>Sordariomycetes</taxon>
        <taxon>Sordariomycetidae</taxon>
        <taxon>Sordariales</taxon>
        <taxon>Sordariales incertae sedis</taxon>
        <taxon>Madurella</taxon>
    </lineage>
</organism>
<proteinExistence type="predicted"/>
<sequence>MQRRARATSTWMTWLTPTCALPTGWDGRLGAWHVFDVGAESLPIGDVTQAAAKALGVKAPLGFTGTHGNPFLEAMSTISNSEARTGGAPTPCWGGSPGAAISSRTLTSPWRRGRRPWRGGGCIGFAGTHG</sequence>
<evidence type="ECO:0000313" key="3">
    <source>
        <dbReference type="EMBL" id="GAB1316612.1"/>
    </source>
</evidence>
<evidence type="ECO:0000313" key="4">
    <source>
        <dbReference type="Proteomes" id="UP001628179"/>
    </source>
</evidence>
<name>A0ABQ0GFS1_9PEZI</name>
<dbReference type="Proteomes" id="UP001628179">
    <property type="component" value="Unassembled WGS sequence"/>
</dbReference>
<dbReference type="EMBL" id="BAAFSV010000003">
    <property type="protein sequence ID" value="GAB1316612.1"/>
    <property type="molecule type" value="Genomic_DNA"/>
</dbReference>
<keyword evidence="4" id="KW-1185">Reference proteome</keyword>
<feature type="signal peptide" evidence="2">
    <location>
        <begin position="1"/>
        <end position="20"/>
    </location>
</feature>
<dbReference type="GeneID" id="98177565"/>
<dbReference type="RefSeq" id="XP_070918343.1">
    <property type="nucleotide sequence ID" value="XM_071062242.1"/>
</dbReference>
<feature type="chain" id="PRO_5047482553" evidence="2">
    <location>
        <begin position="21"/>
        <end position="130"/>
    </location>
</feature>
<protein>
    <submittedName>
        <fullName evidence="3">Uncharacterized protein</fullName>
    </submittedName>
</protein>
<keyword evidence="2" id="KW-0732">Signal</keyword>
<comment type="caution">
    <text evidence="3">The sequence shown here is derived from an EMBL/GenBank/DDBJ whole genome shotgun (WGS) entry which is preliminary data.</text>
</comment>
<feature type="region of interest" description="Disordered" evidence="1">
    <location>
        <begin position="82"/>
        <end position="101"/>
    </location>
</feature>
<reference evidence="3 4" key="1">
    <citation type="submission" date="2024-09" db="EMBL/GenBank/DDBJ databases">
        <title>Itraconazole resistance in Madurella fahalii resulting from another homologue of gene encoding cytochrome P450 14-alpha sterol demethylase (CYP51).</title>
        <authorList>
            <person name="Yoshioka I."/>
            <person name="Fahal A.H."/>
            <person name="Kaneko S."/>
            <person name="Yaguchi T."/>
        </authorList>
    </citation>
    <scope>NUCLEOTIDE SEQUENCE [LARGE SCALE GENOMIC DNA]</scope>
    <source>
        <strain evidence="3 4">IFM 68171</strain>
    </source>
</reference>
<gene>
    <name evidence="3" type="ORF">MFIFM68171_06822</name>
</gene>